<keyword evidence="2" id="KW-0808">Transferase</keyword>
<feature type="domain" description="HD" evidence="1">
    <location>
        <begin position="41"/>
        <end position="117"/>
    </location>
</feature>
<accession>A0A3N2H795</accession>
<name>A0A3N2H795_9PSEU</name>
<dbReference type="SUPFAM" id="SSF109604">
    <property type="entry name" value="HD-domain/PDEase-like"/>
    <property type="match status" value="1"/>
</dbReference>
<keyword evidence="3" id="KW-1185">Reference proteome</keyword>
<dbReference type="NCBIfam" id="TIGR00277">
    <property type="entry name" value="HDIG"/>
    <property type="match status" value="1"/>
</dbReference>
<reference evidence="2 3" key="1">
    <citation type="submission" date="2018-11" db="EMBL/GenBank/DDBJ databases">
        <title>Sequencing the genomes of 1000 actinobacteria strains.</title>
        <authorList>
            <person name="Klenk H.-P."/>
        </authorList>
    </citation>
    <scope>NUCLEOTIDE SEQUENCE [LARGE SCALE GENOMIC DNA]</scope>
    <source>
        <strain evidence="2 3">DSM 44348</strain>
    </source>
</reference>
<dbReference type="InterPro" id="IPR006674">
    <property type="entry name" value="HD_domain"/>
</dbReference>
<gene>
    <name evidence="2" type="ORF">EDD35_7218</name>
</gene>
<dbReference type="Gene3D" id="1.10.3210.10">
    <property type="entry name" value="Hypothetical protein af1432"/>
    <property type="match status" value="1"/>
</dbReference>
<dbReference type="CDD" id="cd00077">
    <property type="entry name" value="HDc"/>
    <property type="match status" value="1"/>
</dbReference>
<dbReference type="GO" id="GO:0016740">
    <property type="term" value="F:transferase activity"/>
    <property type="evidence" value="ECO:0007669"/>
    <property type="project" value="UniProtKB-KW"/>
</dbReference>
<dbReference type="InterPro" id="IPR006675">
    <property type="entry name" value="HDIG_dom"/>
</dbReference>
<dbReference type="Pfam" id="PF01966">
    <property type="entry name" value="HD"/>
    <property type="match status" value="1"/>
</dbReference>
<evidence type="ECO:0000259" key="1">
    <source>
        <dbReference type="Pfam" id="PF01966"/>
    </source>
</evidence>
<proteinExistence type="predicted"/>
<dbReference type="GeneID" id="301848454"/>
<evidence type="ECO:0000313" key="2">
    <source>
        <dbReference type="EMBL" id="ROS44767.1"/>
    </source>
</evidence>
<dbReference type="InterPro" id="IPR003607">
    <property type="entry name" value="HD/PDEase_dom"/>
</dbReference>
<dbReference type="Proteomes" id="UP000274843">
    <property type="component" value="Unassembled WGS sequence"/>
</dbReference>
<comment type="caution">
    <text evidence="2">The sequence shown here is derived from an EMBL/GenBank/DDBJ whole genome shotgun (WGS) entry which is preliminary data.</text>
</comment>
<protein>
    <submittedName>
        <fullName evidence="2">Putative nucleotidyltransferase with HDIG domain</fullName>
    </submittedName>
</protein>
<dbReference type="EMBL" id="RKHY01000001">
    <property type="protein sequence ID" value="ROS44767.1"/>
    <property type="molecule type" value="Genomic_DNA"/>
</dbReference>
<organism evidence="2 3">
    <name type="scientific">Amycolatopsis thermoflava</name>
    <dbReference type="NCBI Taxonomy" id="84480"/>
    <lineage>
        <taxon>Bacteria</taxon>
        <taxon>Bacillati</taxon>
        <taxon>Actinomycetota</taxon>
        <taxon>Actinomycetes</taxon>
        <taxon>Pseudonocardiales</taxon>
        <taxon>Pseudonocardiaceae</taxon>
        <taxon>Amycolatopsis</taxon>
        <taxon>Amycolatopsis methanolica group</taxon>
    </lineage>
</organism>
<sequence>MARVSMGPGSGVVAGYHDGIPLDRWARVTAGRLLADEQPRRWAHSQGVGRKAEGTALALAPADRPVLVAAAWLHDIGYAAAVGGVGFHQLDGACYLRRLGVPPRVCALVAHHSGADAVAALVGLGPRLAEFPDERGPVRDALWYCDLTTSPDGLPVSYRARLLELRARRSPDDPVVRALADNGEERAAAVRRTEDLLLSVRFGHPAEVDDDRRTG</sequence>
<evidence type="ECO:0000313" key="3">
    <source>
        <dbReference type="Proteomes" id="UP000274843"/>
    </source>
</evidence>
<dbReference type="AlphaFoldDB" id="A0A3N2H795"/>
<dbReference type="RefSeq" id="WP_231960900.1">
    <property type="nucleotide sequence ID" value="NZ_RKHY01000001.1"/>
</dbReference>